<dbReference type="NCBIfam" id="TIGR00666">
    <property type="entry name" value="PBP4"/>
    <property type="match status" value="1"/>
</dbReference>
<dbReference type="eggNOG" id="COG2027">
    <property type="taxonomic scope" value="Bacteria"/>
</dbReference>
<keyword evidence="2 4" id="KW-0378">Hydrolase</keyword>
<name>E1ST85_FERBD</name>
<dbReference type="STRING" id="550540.Fbal_1929"/>
<protein>
    <submittedName>
        <fullName evidence="4">D-alanyl-D-alaninecarboxypeptidase/D-alanyl-D-al anine-endopeptidase</fullName>
        <ecNumber evidence="4">3.4.16.4</ecNumber>
    </submittedName>
</protein>
<keyword evidence="3" id="KW-0732">Signal</keyword>
<comment type="similarity">
    <text evidence="1">Belongs to the peptidase S13 family.</text>
</comment>
<dbReference type="GO" id="GO:0000270">
    <property type="term" value="P:peptidoglycan metabolic process"/>
    <property type="evidence" value="ECO:0007669"/>
    <property type="project" value="TreeGrafter"/>
</dbReference>
<feature type="chain" id="PRO_5003151876" evidence="3">
    <location>
        <begin position="18"/>
        <end position="474"/>
    </location>
</feature>
<evidence type="ECO:0000256" key="2">
    <source>
        <dbReference type="ARBA" id="ARBA00022801"/>
    </source>
</evidence>
<gene>
    <name evidence="4" type="ordered locus">Fbal_1929</name>
</gene>
<keyword evidence="4" id="KW-0121">Carboxypeptidase</keyword>
<dbReference type="InterPro" id="IPR012338">
    <property type="entry name" value="Beta-lactam/transpept-like"/>
</dbReference>
<dbReference type="InterPro" id="IPR000667">
    <property type="entry name" value="Peptidase_S13"/>
</dbReference>
<dbReference type="PANTHER" id="PTHR30023">
    <property type="entry name" value="D-ALANYL-D-ALANINE CARBOXYPEPTIDASE"/>
    <property type="match status" value="1"/>
</dbReference>
<dbReference type="SUPFAM" id="SSF56601">
    <property type="entry name" value="beta-lactamase/transpeptidase-like"/>
    <property type="match status" value="1"/>
</dbReference>
<sequence>MRLISSFLLLLTPWVFATPADFESLLPTGSQAGLVVINQQGETLAAHNADTLMVPASTVKLFTATAAWVSLGPEFRYQTELMGQSGGGTIRGDLTLKMRGDPTLTRADLYRLLSHLPRQGVRHIDGDLVVDGTVFAGYDRARGWPWDDLGICFSAPASAYILDHGCADVRLTLRAGKVTVDKPAHLPLDIDAQVRAAPSSDACPLEMARLGANRYTLSGCTERSLPLSLAIDDPKSYLRAVIRQQLLELGISLRGVIRFGPGQGPVIARHQSEPLPELIRELLHDSDNQISDSLLRTLGQHRYGQGRYALGVDASMATLRQLGLDMRHSELIDGSGLSRYNLVTPRQLAQLLALWQHHPKLEGLTELLPVAGVSGTLAHRPGTRDVKGLLRAKTGTFGQVANLAGLLETQSGEQWVVVQMVNGLVGRPATRKQKLNEFESLWYQCLLSRCLPELQPSLSSADNPVEHPNSEPHS</sequence>
<dbReference type="EC" id="3.4.16.4" evidence="4"/>
<dbReference type="GO" id="GO:0009002">
    <property type="term" value="F:serine-type D-Ala-D-Ala carboxypeptidase activity"/>
    <property type="evidence" value="ECO:0007669"/>
    <property type="project" value="UniProtKB-EC"/>
</dbReference>
<dbReference type="Proteomes" id="UP000006683">
    <property type="component" value="Chromosome"/>
</dbReference>
<dbReference type="KEGG" id="fbl:Fbal_1929"/>
<accession>E1ST85</accession>
<dbReference type="Gene3D" id="3.50.80.20">
    <property type="entry name" value="D-Ala-D-Ala carboxypeptidase C, peptidase S13"/>
    <property type="match status" value="1"/>
</dbReference>
<dbReference type="MEROPS" id="S13.001"/>
<keyword evidence="5" id="KW-1185">Reference proteome</keyword>
<evidence type="ECO:0000256" key="3">
    <source>
        <dbReference type="SAM" id="SignalP"/>
    </source>
</evidence>
<evidence type="ECO:0000256" key="1">
    <source>
        <dbReference type="ARBA" id="ARBA00006096"/>
    </source>
</evidence>
<dbReference type="Pfam" id="PF02113">
    <property type="entry name" value="Peptidase_S13"/>
    <property type="match status" value="1"/>
</dbReference>
<dbReference type="OrthoDB" id="9802627at2"/>
<dbReference type="PRINTS" id="PR00922">
    <property type="entry name" value="DADACBPTASE3"/>
</dbReference>
<evidence type="ECO:0000313" key="5">
    <source>
        <dbReference type="Proteomes" id="UP000006683"/>
    </source>
</evidence>
<dbReference type="HOGENOM" id="CLU_017692_1_1_6"/>
<dbReference type="EMBL" id="CP002209">
    <property type="protein sequence ID" value="ADN76132.1"/>
    <property type="molecule type" value="Genomic_DNA"/>
</dbReference>
<dbReference type="PANTHER" id="PTHR30023:SF0">
    <property type="entry name" value="PENICILLIN-SENSITIVE CARBOXYPEPTIDASE A"/>
    <property type="match status" value="1"/>
</dbReference>
<proteinExistence type="inferred from homology"/>
<organism evidence="4 5">
    <name type="scientific">Ferrimonas balearica (strain DSM 9799 / CCM 4581 / KCTC 23876 / PAT)</name>
    <dbReference type="NCBI Taxonomy" id="550540"/>
    <lineage>
        <taxon>Bacteria</taxon>
        <taxon>Pseudomonadati</taxon>
        <taxon>Pseudomonadota</taxon>
        <taxon>Gammaproteobacteria</taxon>
        <taxon>Alteromonadales</taxon>
        <taxon>Ferrimonadaceae</taxon>
        <taxon>Ferrimonas</taxon>
    </lineage>
</organism>
<dbReference type="GO" id="GO:0006508">
    <property type="term" value="P:proteolysis"/>
    <property type="evidence" value="ECO:0007669"/>
    <property type="project" value="InterPro"/>
</dbReference>
<dbReference type="AlphaFoldDB" id="E1ST85"/>
<keyword evidence="4" id="KW-0645">Protease</keyword>
<feature type="signal peptide" evidence="3">
    <location>
        <begin position="1"/>
        <end position="17"/>
    </location>
</feature>
<dbReference type="Gene3D" id="3.40.710.10">
    <property type="entry name" value="DD-peptidase/beta-lactamase superfamily"/>
    <property type="match status" value="2"/>
</dbReference>
<reference evidence="4 5" key="1">
    <citation type="journal article" date="2010" name="Stand. Genomic Sci.">
        <title>Complete genome sequence of Ferrimonas balearica type strain (PAT).</title>
        <authorList>
            <person name="Nolan M."/>
            <person name="Sikorski J."/>
            <person name="Davenport K."/>
            <person name="Lucas S."/>
            <person name="Glavina Del Rio T."/>
            <person name="Tice H."/>
            <person name="Cheng J."/>
            <person name="Goodwin L."/>
            <person name="Pitluck S."/>
            <person name="Liolios K."/>
            <person name="Ivanova N."/>
            <person name="Mavromatis K."/>
            <person name="Ovchinnikova G."/>
            <person name="Pati A."/>
            <person name="Chen A."/>
            <person name="Palaniappan K."/>
            <person name="Land M."/>
            <person name="Hauser L."/>
            <person name="Chang Y."/>
            <person name="Jeffries C."/>
            <person name="Tapia R."/>
            <person name="Brettin T."/>
            <person name="Detter J."/>
            <person name="Han C."/>
            <person name="Yasawong M."/>
            <person name="Rohde M."/>
            <person name="Tindall B."/>
            <person name="Goker M."/>
            <person name="Woyke T."/>
            <person name="Bristow J."/>
            <person name="Eisen J."/>
            <person name="Markowitz V."/>
            <person name="Hugenholtz P."/>
            <person name="Kyrpides N."/>
            <person name="Klenk H."/>
            <person name="Lapidus A."/>
        </authorList>
    </citation>
    <scope>NUCLEOTIDE SEQUENCE [LARGE SCALE GENOMIC DNA]</scope>
    <source>
        <strain evidence="5">DSM 9799 / CCM 4581 / KCTC 23876 / PAT</strain>
    </source>
</reference>
<evidence type="ECO:0000313" key="4">
    <source>
        <dbReference type="EMBL" id="ADN76132.1"/>
    </source>
</evidence>